<accession>A0A1L8D1K9</accession>
<dbReference type="GO" id="GO:0008483">
    <property type="term" value="F:transaminase activity"/>
    <property type="evidence" value="ECO:0007669"/>
    <property type="project" value="UniProtKB-KW"/>
</dbReference>
<reference evidence="5" key="1">
    <citation type="submission" date="2016-12" db="EMBL/GenBank/DDBJ databases">
        <title>Draft Genome Sequences od Carboxydothermus pertinax and islandicus, Hydrogenogenic Carboxydotrophic Bacteria.</title>
        <authorList>
            <person name="Fukuyama Y."/>
            <person name="Ohmae K."/>
            <person name="Yoneda Y."/>
            <person name="Yoshida T."/>
            <person name="Sako Y."/>
        </authorList>
    </citation>
    <scope>NUCLEOTIDE SEQUENCE [LARGE SCALE GENOMIC DNA]</scope>
    <source>
        <strain evidence="5">SET</strain>
    </source>
</reference>
<keyword evidence="4" id="KW-0032">Aminotransferase</keyword>
<dbReference type="PANTHER" id="PTHR11986:SF121">
    <property type="entry name" value="BLR3010 PROTEIN"/>
    <property type="match status" value="1"/>
</dbReference>
<keyword evidence="5" id="KW-1185">Reference proteome</keyword>
<comment type="cofactor">
    <cofactor evidence="1">
        <name>pyridoxal 5'-phosphate</name>
        <dbReference type="ChEBI" id="CHEBI:597326"/>
    </cofactor>
</comment>
<name>A0A1L8D1K9_9THEO</name>
<comment type="similarity">
    <text evidence="3">Belongs to the class-III pyridoxal-phosphate-dependent aminotransferase family.</text>
</comment>
<keyword evidence="2 3" id="KW-0663">Pyridoxal phosphate</keyword>
<gene>
    <name evidence="4" type="ORF">ciss_09140</name>
</gene>
<dbReference type="InterPro" id="IPR049704">
    <property type="entry name" value="Aminotrans_3_PPA_site"/>
</dbReference>
<dbReference type="AlphaFoldDB" id="A0A1L8D1K9"/>
<dbReference type="InterPro" id="IPR015424">
    <property type="entry name" value="PyrdxlP-dep_Trfase"/>
</dbReference>
<dbReference type="PANTHER" id="PTHR11986">
    <property type="entry name" value="AMINOTRANSFERASE CLASS III"/>
    <property type="match status" value="1"/>
</dbReference>
<evidence type="ECO:0000313" key="4">
    <source>
        <dbReference type="EMBL" id="GAV24981.1"/>
    </source>
</evidence>
<dbReference type="InterPro" id="IPR015422">
    <property type="entry name" value="PyrdxlP-dep_Trfase_small"/>
</dbReference>
<dbReference type="Pfam" id="PF00202">
    <property type="entry name" value="Aminotran_3"/>
    <property type="match status" value="1"/>
</dbReference>
<evidence type="ECO:0000256" key="3">
    <source>
        <dbReference type="RuleBase" id="RU003560"/>
    </source>
</evidence>
<dbReference type="PROSITE" id="PS00600">
    <property type="entry name" value="AA_TRANSFER_CLASS_3"/>
    <property type="match status" value="1"/>
</dbReference>
<dbReference type="EMBL" id="BDJL01000030">
    <property type="protein sequence ID" value="GAV24981.1"/>
    <property type="molecule type" value="Genomic_DNA"/>
</dbReference>
<dbReference type="InterPro" id="IPR015421">
    <property type="entry name" value="PyrdxlP-dep_Trfase_major"/>
</dbReference>
<comment type="caution">
    <text evidence="4">The sequence shown here is derived from an EMBL/GenBank/DDBJ whole genome shotgun (WGS) entry which is preliminary data.</text>
</comment>
<dbReference type="GO" id="GO:0030170">
    <property type="term" value="F:pyridoxal phosphate binding"/>
    <property type="evidence" value="ECO:0007669"/>
    <property type="project" value="InterPro"/>
</dbReference>
<dbReference type="PIRSF" id="PIRSF000521">
    <property type="entry name" value="Transaminase_4ab_Lys_Orn"/>
    <property type="match status" value="1"/>
</dbReference>
<sequence length="457" mass="50185">MELITLEQALTLTRQDIRDLYREYVNESLATLLSLLEFDKQFVKAKGTIVWDNEGNAYLDFLGGYGSLNFGHNPEEIWNAVKLVEELPNLLQASIGQLIGAAAYNLAKITPGNLKRVFFCNSGAEAVEGALKLARIYTGRPGIVYAHNSFHGKSFGALSVTGRQKYQTPFTPLLPECYPVTFGDLDELEKILKSKAIAAFIVEPIQGEGGVVVPPQGYLKNALELCHKYGALLIVDEIQTGFGRTGKLFAVEYDEIVPDIMCVAKSLGGGVMPVGAYITTDAIWKKAYGSTDKATLHTSTFGGNTKAMAAVIKAIELLVKWDLAKRAKELGDYLLSQLSSLQNSYPLIKEVRGKGLLIGLEFNEPRGLLNKIPGLTNLAREYTGSFVAGLLMNKHRIITAYTLNNPNVIRLEPPLIVEKEELDKLIYALKDIFESHSSFLGVASANLKTVFGSLFKR</sequence>
<dbReference type="FunFam" id="3.40.640.10:FF:000004">
    <property type="entry name" value="Acetylornithine aminotransferase"/>
    <property type="match status" value="1"/>
</dbReference>
<dbReference type="Proteomes" id="UP000187338">
    <property type="component" value="Unassembled WGS sequence"/>
</dbReference>
<dbReference type="InterPro" id="IPR050103">
    <property type="entry name" value="Class-III_PLP-dep_AT"/>
</dbReference>
<evidence type="ECO:0000256" key="2">
    <source>
        <dbReference type="ARBA" id="ARBA00022898"/>
    </source>
</evidence>
<proteinExistence type="inferred from homology"/>
<evidence type="ECO:0000256" key="1">
    <source>
        <dbReference type="ARBA" id="ARBA00001933"/>
    </source>
</evidence>
<dbReference type="InterPro" id="IPR005814">
    <property type="entry name" value="Aminotrans_3"/>
</dbReference>
<dbReference type="Gene3D" id="3.40.640.10">
    <property type="entry name" value="Type I PLP-dependent aspartate aminotransferase-like (Major domain)"/>
    <property type="match status" value="1"/>
</dbReference>
<dbReference type="Gene3D" id="3.90.1150.10">
    <property type="entry name" value="Aspartate Aminotransferase, domain 1"/>
    <property type="match status" value="1"/>
</dbReference>
<dbReference type="GO" id="GO:0042802">
    <property type="term" value="F:identical protein binding"/>
    <property type="evidence" value="ECO:0007669"/>
    <property type="project" value="TreeGrafter"/>
</dbReference>
<dbReference type="STRING" id="661089.ciss_09140"/>
<dbReference type="SUPFAM" id="SSF53383">
    <property type="entry name" value="PLP-dependent transferases"/>
    <property type="match status" value="1"/>
</dbReference>
<protein>
    <submittedName>
        <fullName evidence="4">Aspartate aminotransferase family protein</fullName>
    </submittedName>
</protein>
<evidence type="ECO:0000313" key="5">
    <source>
        <dbReference type="Proteomes" id="UP000187338"/>
    </source>
</evidence>
<keyword evidence="4" id="KW-0808">Transferase</keyword>
<dbReference type="OrthoDB" id="9801052at2"/>
<dbReference type="CDD" id="cd00610">
    <property type="entry name" value="OAT_like"/>
    <property type="match status" value="1"/>
</dbReference>
<organism evidence="4 5">
    <name type="scientific">Carboxydothermus islandicus</name>
    <dbReference type="NCBI Taxonomy" id="661089"/>
    <lineage>
        <taxon>Bacteria</taxon>
        <taxon>Bacillati</taxon>
        <taxon>Bacillota</taxon>
        <taxon>Clostridia</taxon>
        <taxon>Thermoanaerobacterales</taxon>
        <taxon>Thermoanaerobacteraceae</taxon>
        <taxon>Carboxydothermus</taxon>
    </lineage>
</organism>